<evidence type="ECO:0000256" key="4">
    <source>
        <dbReference type="ARBA" id="ARBA00011209"/>
    </source>
</evidence>
<keyword evidence="14" id="KW-0030">Aminoacyl-tRNA synthetase</keyword>
<dbReference type="InterPro" id="IPR045864">
    <property type="entry name" value="aa-tRNA-synth_II/BPL/LPL"/>
</dbReference>
<comment type="subunit">
    <text evidence="4">Tetramer of two alpha and two beta subunits.</text>
</comment>
<dbReference type="Pfam" id="PF03483">
    <property type="entry name" value="B3_4"/>
    <property type="match status" value="1"/>
</dbReference>
<keyword evidence="13" id="KW-0648">Protein biosynthesis</keyword>
<dbReference type="InterPro" id="IPR005146">
    <property type="entry name" value="B3/B4_tRNA-bd"/>
</dbReference>
<dbReference type="PROSITE" id="PS51483">
    <property type="entry name" value="B5"/>
    <property type="match status" value="1"/>
</dbReference>
<evidence type="ECO:0000256" key="13">
    <source>
        <dbReference type="ARBA" id="ARBA00022917"/>
    </source>
</evidence>
<dbReference type="GeneID" id="30037208"/>
<organism evidence="18 19">
    <name type="scientific">Sugiyamaella lignohabitans</name>
    <dbReference type="NCBI Taxonomy" id="796027"/>
    <lineage>
        <taxon>Eukaryota</taxon>
        <taxon>Fungi</taxon>
        <taxon>Dikarya</taxon>
        <taxon>Ascomycota</taxon>
        <taxon>Saccharomycotina</taxon>
        <taxon>Dipodascomycetes</taxon>
        <taxon>Dipodascales</taxon>
        <taxon>Trichomonascaceae</taxon>
        <taxon>Sugiyamaella</taxon>
    </lineage>
</organism>
<comment type="cofactor">
    <cofactor evidence="1">
        <name>Mg(2+)</name>
        <dbReference type="ChEBI" id="CHEBI:18420"/>
    </cofactor>
</comment>
<keyword evidence="7" id="KW-0963">Cytoplasm</keyword>
<comment type="catalytic activity">
    <reaction evidence="16">
        <text>tRNA(Phe) + L-phenylalanine + ATP = L-phenylalanyl-tRNA(Phe) + AMP + diphosphate + H(+)</text>
        <dbReference type="Rhea" id="RHEA:19413"/>
        <dbReference type="Rhea" id="RHEA-COMP:9668"/>
        <dbReference type="Rhea" id="RHEA-COMP:9699"/>
        <dbReference type="ChEBI" id="CHEBI:15378"/>
        <dbReference type="ChEBI" id="CHEBI:30616"/>
        <dbReference type="ChEBI" id="CHEBI:33019"/>
        <dbReference type="ChEBI" id="CHEBI:58095"/>
        <dbReference type="ChEBI" id="CHEBI:78442"/>
        <dbReference type="ChEBI" id="CHEBI:78531"/>
        <dbReference type="ChEBI" id="CHEBI:456215"/>
        <dbReference type="EC" id="6.1.1.20"/>
    </reaction>
</comment>
<evidence type="ECO:0000256" key="2">
    <source>
        <dbReference type="ARBA" id="ARBA00004496"/>
    </source>
</evidence>
<dbReference type="RefSeq" id="XP_018736533.1">
    <property type="nucleotide sequence ID" value="XM_018882125.1"/>
</dbReference>
<evidence type="ECO:0000256" key="12">
    <source>
        <dbReference type="ARBA" id="ARBA00022842"/>
    </source>
</evidence>
<dbReference type="FunFam" id="3.30.56.10:FF:000006">
    <property type="entry name" value="Phenylalanyl-tRNA synthetase subunit beta"/>
    <property type="match status" value="1"/>
</dbReference>
<keyword evidence="11" id="KW-0067">ATP-binding</keyword>
<accession>A0A167EGI9</accession>
<dbReference type="InterPro" id="IPR009061">
    <property type="entry name" value="DNA-bd_dom_put_sf"/>
</dbReference>
<keyword evidence="10" id="KW-0547">Nucleotide-binding</keyword>
<keyword evidence="9" id="KW-0479">Metal-binding</keyword>
<dbReference type="PANTHER" id="PTHR10947:SF0">
    <property type="entry name" value="PHENYLALANINE--TRNA LIGASE BETA SUBUNIT"/>
    <property type="match status" value="1"/>
</dbReference>
<dbReference type="SUPFAM" id="SSF46955">
    <property type="entry name" value="Putative DNA-binding domain"/>
    <property type="match status" value="2"/>
</dbReference>
<comment type="similarity">
    <text evidence="3">Belongs to the phenylalanyl-tRNA synthetase beta subunit family. Type 2 subfamily.</text>
</comment>
<dbReference type="InterPro" id="IPR005147">
    <property type="entry name" value="tRNA_synthase_B5-dom"/>
</dbReference>
<dbReference type="GO" id="GO:0000287">
    <property type="term" value="F:magnesium ion binding"/>
    <property type="evidence" value="ECO:0007669"/>
    <property type="project" value="InterPro"/>
</dbReference>
<evidence type="ECO:0000259" key="17">
    <source>
        <dbReference type="PROSITE" id="PS51483"/>
    </source>
</evidence>
<dbReference type="InterPro" id="IPR040659">
    <property type="entry name" value="PhetRS_B1"/>
</dbReference>
<dbReference type="Gene3D" id="3.30.56.10">
    <property type="match status" value="2"/>
</dbReference>
<dbReference type="SMART" id="SM00873">
    <property type="entry name" value="B3_4"/>
    <property type="match status" value="1"/>
</dbReference>
<dbReference type="Gene3D" id="3.30.930.10">
    <property type="entry name" value="Bira Bifunctional Protein, Domain 2"/>
    <property type="match status" value="1"/>
</dbReference>
<dbReference type="InterPro" id="IPR041616">
    <property type="entry name" value="PheRS_beta_core"/>
</dbReference>
<reference evidence="18 19" key="1">
    <citation type="submission" date="2016-02" db="EMBL/GenBank/DDBJ databases">
        <title>Complete genome sequence and transcriptome regulation of the pentose utilising yeast Sugiyamaella lignohabitans.</title>
        <authorList>
            <person name="Bellasio M."/>
            <person name="Peymann A."/>
            <person name="Valli M."/>
            <person name="Sipitzky M."/>
            <person name="Graf A."/>
            <person name="Sauer M."/>
            <person name="Marx H."/>
            <person name="Mattanovich D."/>
        </authorList>
    </citation>
    <scope>NUCLEOTIDE SEQUENCE [LARGE SCALE GENOMIC DNA]</scope>
    <source>
        <strain evidence="18 19">CBS 10342</strain>
    </source>
</reference>
<dbReference type="Pfam" id="PF17759">
    <property type="entry name" value="tRNA_synthFbeta"/>
    <property type="match status" value="1"/>
</dbReference>
<dbReference type="Proteomes" id="UP000189580">
    <property type="component" value="Chromosome d"/>
</dbReference>
<feature type="domain" description="B5" evidence="17">
    <location>
        <begin position="294"/>
        <end position="372"/>
    </location>
</feature>
<keyword evidence="8 18" id="KW-0436">Ligase</keyword>
<evidence type="ECO:0000256" key="6">
    <source>
        <dbReference type="ARBA" id="ARBA00017032"/>
    </source>
</evidence>
<dbReference type="GO" id="GO:0006432">
    <property type="term" value="P:phenylalanyl-tRNA aminoacylation"/>
    <property type="evidence" value="ECO:0007669"/>
    <property type="project" value="EnsemblFungi"/>
</dbReference>
<evidence type="ECO:0000256" key="14">
    <source>
        <dbReference type="ARBA" id="ARBA00023146"/>
    </source>
</evidence>
<protein>
    <recommendedName>
        <fullName evidence="6">Phenylalanine--tRNA ligase beta subunit</fullName>
        <ecNumber evidence="5">6.1.1.20</ecNumber>
    </recommendedName>
    <alternativeName>
        <fullName evidence="15">Phenylalanyl-tRNA synthetase beta subunit</fullName>
    </alternativeName>
</protein>
<dbReference type="GO" id="GO:1990825">
    <property type="term" value="F:sequence-specific mRNA binding"/>
    <property type="evidence" value="ECO:0007669"/>
    <property type="project" value="EnsemblFungi"/>
</dbReference>
<dbReference type="InterPro" id="IPR004531">
    <property type="entry name" value="Phe-tRNA-synth_IIc_bsu_arc_euk"/>
</dbReference>
<dbReference type="FunFam" id="3.50.40.10:FF:000002">
    <property type="entry name" value="phenylalanine--tRNA ligase beta subunit"/>
    <property type="match status" value="1"/>
</dbReference>
<dbReference type="FunFam" id="3.30.56.10:FF:000004">
    <property type="entry name" value="Phenylalanyl-tRNA synthetase, beta subunit"/>
    <property type="match status" value="1"/>
</dbReference>
<evidence type="ECO:0000256" key="15">
    <source>
        <dbReference type="ARBA" id="ARBA00033189"/>
    </source>
</evidence>
<evidence type="ECO:0000256" key="8">
    <source>
        <dbReference type="ARBA" id="ARBA00022598"/>
    </source>
</evidence>
<dbReference type="OrthoDB" id="1698572at2759"/>
<name>A0A167EGI9_9ASCO</name>
<dbReference type="PANTHER" id="PTHR10947">
    <property type="entry name" value="PHENYLALANYL-TRNA SYNTHETASE BETA CHAIN AND LEUCINE-RICH REPEAT-CONTAINING PROTEIN 47"/>
    <property type="match status" value="1"/>
</dbReference>
<evidence type="ECO:0000256" key="16">
    <source>
        <dbReference type="ARBA" id="ARBA00049255"/>
    </source>
</evidence>
<evidence type="ECO:0000313" key="19">
    <source>
        <dbReference type="Proteomes" id="UP000189580"/>
    </source>
</evidence>
<dbReference type="SMART" id="SM00874">
    <property type="entry name" value="B5"/>
    <property type="match status" value="1"/>
</dbReference>
<evidence type="ECO:0000256" key="3">
    <source>
        <dbReference type="ARBA" id="ARBA00007438"/>
    </source>
</evidence>
<dbReference type="CDD" id="cd00769">
    <property type="entry name" value="PheRS_beta_core"/>
    <property type="match status" value="1"/>
</dbReference>
<dbReference type="Pfam" id="PF18262">
    <property type="entry name" value="PhetRS_B1"/>
    <property type="match status" value="1"/>
</dbReference>
<dbReference type="Gene3D" id="3.50.40.10">
    <property type="entry name" value="Phenylalanyl-trna Synthetase, Chain B, domain 3"/>
    <property type="match status" value="1"/>
</dbReference>
<keyword evidence="12" id="KW-0460">Magnesium</keyword>
<dbReference type="SUPFAM" id="SSF55681">
    <property type="entry name" value="Class II aaRS and biotin synthetases"/>
    <property type="match status" value="1"/>
</dbReference>
<dbReference type="GO" id="GO:0005524">
    <property type="term" value="F:ATP binding"/>
    <property type="evidence" value="ECO:0007669"/>
    <property type="project" value="UniProtKB-KW"/>
</dbReference>
<dbReference type="GO" id="GO:0009328">
    <property type="term" value="C:phenylalanine-tRNA ligase complex"/>
    <property type="evidence" value="ECO:0007669"/>
    <property type="project" value="EnsemblFungi"/>
</dbReference>
<sequence>MPTIAVDKEDLYKSLGREYTTEEFDELCFEFGIELDEDTSQSDLPAGERPQLKIEIPANRYDMLCFEGISKALNVFLSREKAPNFKLVEAPKEKQITIVVDPSTEKVRPYVAGAVLRGVHFNQRSYDSFISLQEKLHANICRNRSLVAIGTHDLSKIKGSKISYTGVVPEKVKFAPLNQTKVMTGPELMEFYEKDRNIGKYLHLIRDSDVYPIFYDEEENVLSMPPIINSNKTKISLETNDIFIDLSGTDKTKIEVVVNQIVAMFSRYSSTPFTIEPVKIISEHNNLSRTCPNISPRKTTAEVDYINSVLGLKLSPQEICDLLSKMMLEATPSANSSNLLDVTIPITRSDILHQCDIMEDAGIAYGFNNLNRTFPADSFTIGEPLPINKVSDIVRREVAMAGWTEVMALTLCSHDENFAFLNRKDNGTEAVHLENPKTAEYQVVRTSLLPGLLKTIKENRKHSLPLKIFEVSDVVFKDTSLERQAYNNRRFGAVYAGKTSGFEIVHGLLDRVMKMLRVPWSDEKSDERGYWISELNNPTYFPGRGASIWYQEAKGSSPRQIGTLGVLHPQVLSNFEIPYVASSIELDVETFLIK</sequence>
<dbReference type="KEGG" id="slb:AWJ20_5012"/>
<dbReference type="Pfam" id="PF03484">
    <property type="entry name" value="B5"/>
    <property type="match status" value="1"/>
</dbReference>
<dbReference type="InterPro" id="IPR045060">
    <property type="entry name" value="Phe-tRNA-ligase_IIc_bsu"/>
</dbReference>
<evidence type="ECO:0000256" key="9">
    <source>
        <dbReference type="ARBA" id="ARBA00022723"/>
    </source>
</evidence>
<comment type="subcellular location">
    <subcellularLocation>
        <location evidence="2">Cytoplasm</location>
    </subcellularLocation>
</comment>
<evidence type="ECO:0000256" key="10">
    <source>
        <dbReference type="ARBA" id="ARBA00022741"/>
    </source>
</evidence>
<dbReference type="FunFam" id="3.30.930.10:FF:000052">
    <property type="entry name" value="Phenylalanyl-tRNA synthetase, beta subunit"/>
    <property type="match status" value="1"/>
</dbReference>
<proteinExistence type="inferred from homology"/>
<evidence type="ECO:0000313" key="18">
    <source>
        <dbReference type="EMBL" id="ANB14056.1"/>
    </source>
</evidence>
<dbReference type="NCBIfam" id="TIGR00471">
    <property type="entry name" value="pheT_arch"/>
    <property type="match status" value="1"/>
</dbReference>
<evidence type="ECO:0000256" key="7">
    <source>
        <dbReference type="ARBA" id="ARBA00022490"/>
    </source>
</evidence>
<keyword evidence="19" id="KW-1185">Reference proteome</keyword>
<dbReference type="InterPro" id="IPR020825">
    <property type="entry name" value="Phe-tRNA_synthase-like_B3/B4"/>
</dbReference>
<evidence type="ECO:0000256" key="11">
    <source>
        <dbReference type="ARBA" id="ARBA00022840"/>
    </source>
</evidence>
<gene>
    <name evidence="18" type="primary">FRS1</name>
    <name evidence="18" type="ORF">AWJ20_5012</name>
</gene>
<dbReference type="AlphaFoldDB" id="A0A167EGI9"/>
<evidence type="ECO:0000256" key="1">
    <source>
        <dbReference type="ARBA" id="ARBA00001946"/>
    </source>
</evidence>
<evidence type="ECO:0000256" key="5">
    <source>
        <dbReference type="ARBA" id="ARBA00012814"/>
    </source>
</evidence>
<dbReference type="GO" id="GO:0004826">
    <property type="term" value="F:phenylalanine-tRNA ligase activity"/>
    <property type="evidence" value="ECO:0007669"/>
    <property type="project" value="UniProtKB-EC"/>
</dbReference>
<dbReference type="EC" id="6.1.1.20" evidence="5"/>
<dbReference type="EMBL" id="CP014502">
    <property type="protein sequence ID" value="ANB14056.1"/>
    <property type="molecule type" value="Genomic_DNA"/>
</dbReference>